<dbReference type="AlphaFoldDB" id="A0A3S4F2J0"/>
<reference evidence="2 3" key="1">
    <citation type="submission" date="2018-04" db="EMBL/GenBank/DDBJ databases">
        <authorList>
            <person name="Huttner S."/>
            <person name="Dainat J."/>
        </authorList>
    </citation>
    <scope>NUCLEOTIDE SEQUENCE [LARGE SCALE GENOMIC DNA]</scope>
</reference>
<accession>A0A3S4F2J0</accession>
<feature type="compositionally biased region" description="Pro residues" evidence="1">
    <location>
        <begin position="37"/>
        <end position="46"/>
    </location>
</feature>
<protein>
    <submittedName>
        <fullName evidence="2">835587b0-c0ea-42f8-bb1a-905a157572de</fullName>
    </submittedName>
</protein>
<dbReference type="PANTHER" id="PTHR28152:SF1">
    <property type="entry name" value="HYDROXYACYL-THIOESTER DEHYDRATASE TYPE 2, MITOCHONDRIAL"/>
    <property type="match status" value="1"/>
</dbReference>
<dbReference type="InterPro" id="IPR052741">
    <property type="entry name" value="Mitochondrial_HTD2"/>
</dbReference>
<sequence>MRAVALSSLLRPRNQLQKIAILGHATAPYSTSSSSPPSQPSPPSSPLPSTSPTTHFNPDTYLHRARQKFASQPATLIPDILSPTPSHLLTLSLADHVPALFPPGHITRPLPSRRDTPPADLVLPQGHHLVYFPPQLPPSRLLPDGTDPAHCPGAPFVRRMWAGGELVFRDGWDAALRVDGRRAVCAERVLAERAVLKMGPAEGQEKVFVEVERLYGVGRRDARGEEVMSDREIFGDVVGGAGAVVREVRRLVFMRERNTRTGEARIVKAPAAPEFAFSLKPDATLLFHFSALTYNAHSIHFDPDYVRGKEGYRGLLVHGPLSLVLMLSALRACLAQVQSAAAPKSDPARPMPYVKSFTYRNLAPLYVNEEMRVCLRRTKPDGAEWDAWIEGPEGGLAVKGHAVTMGIAGTP</sequence>
<dbReference type="EMBL" id="OUUZ01000009">
    <property type="protein sequence ID" value="SPQ22778.1"/>
    <property type="molecule type" value="Genomic_DNA"/>
</dbReference>
<dbReference type="PANTHER" id="PTHR28152">
    <property type="entry name" value="HYDROXYACYL-THIOESTER DEHYDRATASE TYPE 2, MITOCHONDRIAL"/>
    <property type="match status" value="1"/>
</dbReference>
<dbReference type="GO" id="GO:0019171">
    <property type="term" value="F:(3R)-hydroxyacyl-[acyl-carrier-protein] dehydratase activity"/>
    <property type="evidence" value="ECO:0007669"/>
    <property type="project" value="TreeGrafter"/>
</dbReference>
<evidence type="ECO:0000256" key="1">
    <source>
        <dbReference type="SAM" id="MobiDB-lite"/>
    </source>
</evidence>
<proteinExistence type="predicted"/>
<dbReference type="Proteomes" id="UP000289323">
    <property type="component" value="Unassembled WGS sequence"/>
</dbReference>
<dbReference type="GO" id="GO:0005739">
    <property type="term" value="C:mitochondrion"/>
    <property type="evidence" value="ECO:0007669"/>
    <property type="project" value="TreeGrafter"/>
</dbReference>
<dbReference type="InterPro" id="IPR029069">
    <property type="entry name" value="HotDog_dom_sf"/>
</dbReference>
<dbReference type="SUPFAM" id="SSF54637">
    <property type="entry name" value="Thioesterase/thiol ester dehydrase-isomerase"/>
    <property type="match status" value="1"/>
</dbReference>
<evidence type="ECO:0000313" key="3">
    <source>
        <dbReference type="Proteomes" id="UP000289323"/>
    </source>
</evidence>
<dbReference type="Gene3D" id="3.10.129.10">
    <property type="entry name" value="Hotdog Thioesterase"/>
    <property type="match status" value="1"/>
</dbReference>
<evidence type="ECO:0000313" key="2">
    <source>
        <dbReference type="EMBL" id="SPQ22778.1"/>
    </source>
</evidence>
<name>A0A3S4F2J0_9PEZI</name>
<organism evidence="2 3">
    <name type="scientific">Thermothielavioides terrestris</name>
    <dbReference type="NCBI Taxonomy" id="2587410"/>
    <lineage>
        <taxon>Eukaryota</taxon>
        <taxon>Fungi</taxon>
        <taxon>Dikarya</taxon>
        <taxon>Ascomycota</taxon>
        <taxon>Pezizomycotina</taxon>
        <taxon>Sordariomycetes</taxon>
        <taxon>Sordariomycetidae</taxon>
        <taxon>Sordariales</taxon>
        <taxon>Chaetomiaceae</taxon>
        <taxon>Thermothielavioides</taxon>
    </lineage>
</organism>
<gene>
    <name evidence="2" type="ORF">TT172_LOCUS5197</name>
</gene>
<feature type="region of interest" description="Disordered" evidence="1">
    <location>
        <begin position="27"/>
        <end position="58"/>
    </location>
</feature>